<accession>A0A5K1TVL5</accession>
<evidence type="ECO:0000256" key="1">
    <source>
        <dbReference type="ARBA" id="ARBA00008455"/>
    </source>
</evidence>
<dbReference type="SMART" id="SM00645">
    <property type="entry name" value="Pept_C1"/>
    <property type="match status" value="1"/>
</dbReference>
<dbReference type="OMA" id="IKEEWHT"/>
<dbReference type="EMBL" id="AK419832">
    <property type="protein sequence ID" value="BAN38477.1"/>
    <property type="molecule type" value="mRNA"/>
</dbReference>
<dbReference type="SMART" id="SM00848">
    <property type="entry name" value="Inhibitor_I29"/>
    <property type="match status" value="1"/>
</dbReference>
<evidence type="ECO:0000313" key="11">
    <source>
        <dbReference type="EMBL" id="BAN37570.1"/>
    </source>
</evidence>
<evidence type="ECO:0000256" key="5">
    <source>
        <dbReference type="ARBA" id="ARBA00023145"/>
    </source>
</evidence>
<dbReference type="VEuPathDB" id="AmoebaDB:EHI7A_166730"/>
<keyword evidence="5" id="KW-0865">Zymogen</keyword>
<evidence type="ECO:0000259" key="9">
    <source>
        <dbReference type="SMART" id="SM00645"/>
    </source>
</evidence>
<dbReference type="AlphaFoldDB" id="A0A060N111"/>
<dbReference type="VEuPathDB" id="AmoebaDB:EHI8A_190050"/>
<dbReference type="GO" id="GO:0006508">
    <property type="term" value="P:proteolysis"/>
    <property type="evidence" value="ECO:0007669"/>
    <property type="project" value="UniProtKB-KW"/>
</dbReference>
<dbReference type="InterPro" id="IPR013201">
    <property type="entry name" value="Prot_inhib_I29"/>
</dbReference>
<dbReference type="HOGENOM" id="CLU_012184_1_2_1"/>
<keyword evidence="4" id="KW-0378">Hydrolase</keyword>
<keyword evidence="6" id="KW-1015">Disulfide bond</keyword>
<dbReference type="CDD" id="cd02248">
    <property type="entry name" value="Peptidase_C1A"/>
    <property type="match status" value="1"/>
</dbReference>
<proteinExistence type="evidence at transcript level"/>
<comment type="function">
    <text evidence="7">Cysteine protease which degrades matrix proteins such as collagen, laminin and fibronectin and thus is involved in the destruction of human tissue. Can abolish adhesion. May play an important role in pathogenicity.</text>
</comment>
<accession>A0A060N111</accession>
<keyword evidence="2" id="KW-0645">Protease</keyword>
<dbReference type="PROSITE" id="PS00139">
    <property type="entry name" value="THIOL_PROTEASE_CYS"/>
    <property type="match status" value="1"/>
</dbReference>
<dbReference type="InterPro" id="IPR000169">
    <property type="entry name" value="Pept_cys_AS"/>
</dbReference>
<dbReference type="Gene3D" id="3.90.70.10">
    <property type="entry name" value="Cysteine proteinases"/>
    <property type="match status" value="1"/>
</dbReference>
<keyword evidence="4" id="KW-0788">Thiol protease</keyword>
<dbReference type="InterPro" id="IPR000668">
    <property type="entry name" value="Peptidase_C1A_C"/>
</dbReference>
<dbReference type="InterPro" id="IPR013128">
    <property type="entry name" value="Peptidase_C1A"/>
</dbReference>
<dbReference type="InterPro" id="IPR025660">
    <property type="entry name" value="Pept_his_AS"/>
</dbReference>
<name>A0A060N111_ENTHI</name>
<evidence type="ECO:0000256" key="7">
    <source>
        <dbReference type="ARBA" id="ARBA00055668"/>
    </source>
</evidence>
<dbReference type="MEROPS" id="C01.155"/>
<evidence type="ECO:0000256" key="6">
    <source>
        <dbReference type="ARBA" id="ARBA00023157"/>
    </source>
</evidence>
<evidence type="ECO:0000256" key="3">
    <source>
        <dbReference type="ARBA" id="ARBA00022729"/>
    </source>
</evidence>
<evidence type="ECO:0000259" key="10">
    <source>
        <dbReference type="SMART" id="SM00848"/>
    </source>
</evidence>
<dbReference type="VEuPathDB" id="AmoebaDB:EHI5A_111110"/>
<protein>
    <submittedName>
        <fullName evidence="12">Cysteine proteinase putative</fullName>
    </submittedName>
    <submittedName>
        <fullName evidence="11">Cysteine proteinase, putative</fullName>
    </submittedName>
</protein>
<dbReference type="VEuPathDB" id="AmoebaDB:KM1_207670"/>
<dbReference type="EMBL" id="AK420694">
    <property type="protein sequence ID" value="BAN39287.1"/>
    <property type="molecule type" value="mRNA"/>
</dbReference>
<feature type="signal peptide" evidence="8">
    <location>
        <begin position="1"/>
        <end position="20"/>
    </location>
</feature>
<dbReference type="PROSITE" id="PS00639">
    <property type="entry name" value="THIOL_PROTEASE_HIS"/>
    <property type="match status" value="1"/>
</dbReference>
<dbReference type="EMBL" id="AK420462">
    <property type="protein sequence ID" value="BAN39074.1"/>
    <property type="molecule type" value="mRNA"/>
</dbReference>
<dbReference type="Pfam" id="PF08246">
    <property type="entry name" value="Inhibitor_I29"/>
    <property type="match status" value="1"/>
</dbReference>
<dbReference type="Pfam" id="PF00112">
    <property type="entry name" value="Peptidase_C1"/>
    <property type="match status" value="1"/>
</dbReference>
<feature type="chain" id="PRO_5023905276" evidence="8">
    <location>
        <begin position="21"/>
        <end position="311"/>
    </location>
</feature>
<dbReference type="SMR" id="A0A060N111"/>
<dbReference type="VEuPathDB" id="AmoebaDB:EHI_050570"/>
<evidence type="ECO:0000256" key="8">
    <source>
        <dbReference type="SAM" id="SignalP"/>
    </source>
</evidence>
<dbReference type="EMBL" id="AK418827">
    <property type="protein sequence ID" value="BAN37570.1"/>
    <property type="molecule type" value="mRNA"/>
</dbReference>
<sequence>MFNFLLLVVAASAIDFKSWAAKNNKHFTAVEALRRRAIFNMNAKFVAKFNKEHSFELTVEGPFAAMTNQEYNNLLKTHETEAAADSVYDNTIITASSKDWRAEGKVTPVRDQGNCGSCYSFSSLAVLESRLLIAGSKYNQNNLDLSEQQIVDCSAANNGCNGGSLSATYLYVKNKGVTDEASYPYTATKGTCKAFTPKVQTTGLTHVTPTEEALTAALAEGPVAVCIDAGKASFQLYKNGVYDEPKCSKTVNHGVAAVGYGSQDGQDYYIVKNSWGTSWGDKGYILMSRNKNNQCAIASVAYFPTGAHDAN</sequence>
<evidence type="ECO:0000313" key="12">
    <source>
        <dbReference type="EMBL" id="GAT91987.1"/>
    </source>
</evidence>
<reference evidence="12 13" key="2">
    <citation type="submission" date="2016-05" db="EMBL/GenBank/DDBJ databases">
        <title>First whole genome sequencing of Entamoeba histolytica HM1:IMSS-clone-6.</title>
        <authorList>
            <person name="Mukherjee Avik.K."/>
            <person name="Izumyama S."/>
            <person name="Nakada-Tsukui K."/>
            <person name="Nozaki T."/>
        </authorList>
    </citation>
    <scope>NUCLEOTIDE SEQUENCE [LARGE SCALE GENOMIC DNA]</scope>
    <source>
        <strain evidence="12 13">HM1:IMSS clone 6</strain>
    </source>
</reference>
<feature type="domain" description="Cathepsin propeptide inhibitor" evidence="10">
    <location>
        <begin position="16"/>
        <end position="71"/>
    </location>
</feature>
<gene>
    <name evidence="12" type="ORF">CL6EHI_050570</name>
</gene>
<reference evidence="11" key="1">
    <citation type="submission" date="2012-06" db="EMBL/GenBank/DDBJ databases">
        <title>Short 5' UTR of Entamoeba genes.</title>
        <authorList>
            <person name="Hiranuka K."/>
            <person name="Kumagai M."/>
            <person name="Wakaguri H."/>
            <person name="Suzuki Y."/>
            <person name="Sugano S."/>
            <person name="Watanabe J."/>
            <person name="Makioka A."/>
        </authorList>
    </citation>
    <scope>NUCLEOTIDE SEQUENCE</scope>
    <source>
        <strain evidence="11">HM-1:IMSS</strain>
    </source>
</reference>
<dbReference type="InterPro" id="IPR039417">
    <property type="entry name" value="Peptidase_C1A_papain-like"/>
</dbReference>
<dbReference type="EMBL" id="AK421265">
    <property type="protein sequence ID" value="BAN39827.1"/>
    <property type="molecule type" value="mRNA"/>
</dbReference>
<dbReference type="InterPro" id="IPR038765">
    <property type="entry name" value="Papain-like_cys_pep_sf"/>
</dbReference>
<dbReference type="FunFam" id="3.90.70.10:FF:000039">
    <property type="entry name" value="Cysteine proteinase 2, putative"/>
    <property type="match status" value="1"/>
</dbReference>
<dbReference type="EMBL" id="AK419074">
    <property type="protein sequence ID" value="BAN37791.1"/>
    <property type="molecule type" value="mRNA"/>
</dbReference>
<dbReference type="EMBL" id="BDEQ01000001">
    <property type="protein sequence ID" value="GAT91987.1"/>
    <property type="molecule type" value="Genomic_DNA"/>
</dbReference>
<evidence type="ECO:0000256" key="2">
    <source>
        <dbReference type="ARBA" id="ARBA00022670"/>
    </source>
</evidence>
<dbReference type="Proteomes" id="UP000078387">
    <property type="component" value="Unassembled WGS sequence"/>
</dbReference>
<dbReference type="SUPFAM" id="SSF54001">
    <property type="entry name" value="Cysteine proteinases"/>
    <property type="match status" value="1"/>
</dbReference>
<comment type="similarity">
    <text evidence="1">Belongs to the peptidase C1 family.</text>
</comment>
<feature type="domain" description="Peptidase C1A papain C-terminal" evidence="9">
    <location>
        <begin position="94"/>
        <end position="305"/>
    </location>
</feature>
<dbReference type="GO" id="GO:0004197">
    <property type="term" value="F:cysteine-type endopeptidase activity"/>
    <property type="evidence" value="ECO:0007669"/>
    <property type="project" value="UniProtKB-ARBA"/>
</dbReference>
<dbReference type="PANTHER" id="PTHR12411">
    <property type="entry name" value="CYSTEINE PROTEASE FAMILY C1-RELATED"/>
    <property type="match status" value="1"/>
</dbReference>
<evidence type="ECO:0000313" key="13">
    <source>
        <dbReference type="Proteomes" id="UP000078387"/>
    </source>
</evidence>
<keyword evidence="3 8" id="KW-0732">Signal</keyword>
<evidence type="ECO:0000256" key="4">
    <source>
        <dbReference type="ARBA" id="ARBA00022807"/>
    </source>
</evidence>
<dbReference type="PRINTS" id="PR00705">
    <property type="entry name" value="PAPAIN"/>
</dbReference>
<organism evidence="11">
    <name type="scientific">Entamoeba histolytica</name>
    <dbReference type="NCBI Taxonomy" id="5759"/>
    <lineage>
        <taxon>Eukaryota</taxon>
        <taxon>Amoebozoa</taxon>
        <taxon>Evosea</taxon>
        <taxon>Archamoebae</taxon>
        <taxon>Mastigamoebida</taxon>
        <taxon>Entamoebidae</taxon>
        <taxon>Entamoeba</taxon>
    </lineage>
</organism>